<protein>
    <submittedName>
        <fullName evidence="1">Uncharacterized protein</fullName>
    </submittedName>
</protein>
<dbReference type="AlphaFoldDB" id="A0A2P9ATM3"/>
<name>A0A2P9ATM3_9HYPH</name>
<evidence type="ECO:0000313" key="1">
    <source>
        <dbReference type="EMBL" id="SJM34476.1"/>
    </source>
</evidence>
<organism evidence="1 2">
    <name type="scientific">Mesorhizobium delmotii</name>
    <dbReference type="NCBI Taxonomy" id="1631247"/>
    <lineage>
        <taxon>Bacteria</taxon>
        <taxon>Pseudomonadati</taxon>
        <taxon>Pseudomonadota</taxon>
        <taxon>Alphaproteobacteria</taxon>
        <taxon>Hyphomicrobiales</taxon>
        <taxon>Phyllobacteriaceae</taxon>
        <taxon>Mesorhizobium</taxon>
    </lineage>
</organism>
<evidence type="ECO:0000313" key="2">
    <source>
        <dbReference type="Proteomes" id="UP000245698"/>
    </source>
</evidence>
<dbReference type="Proteomes" id="UP000245698">
    <property type="component" value="Unassembled WGS sequence"/>
</dbReference>
<accession>A0A2P9ATM3</accession>
<sequence>MVARVPVVSGIIGSVGHVGRTAARLDLLARVGGFGVPVEEPGDRLLLARELARQGIEFRLALRG</sequence>
<keyword evidence="2" id="KW-1185">Reference proteome</keyword>
<dbReference type="EMBL" id="FUIG01000054">
    <property type="protein sequence ID" value="SJM34476.1"/>
    <property type="molecule type" value="Genomic_DNA"/>
</dbReference>
<gene>
    <name evidence="1" type="ORF">BQ8482_450004</name>
</gene>
<proteinExistence type="predicted"/>
<reference evidence="2" key="1">
    <citation type="submission" date="2016-12" db="EMBL/GenBank/DDBJ databases">
        <authorList>
            <person name="Brunel B."/>
        </authorList>
    </citation>
    <scope>NUCLEOTIDE SEQUENCE [LARGE SCALE GENOMIC DNA]</scope>
</reference>